<dbReference type="GO" id="GO:0008703">
    <property type="term" value="F:5-amino-6-(5-phosphoribosylamino)uracil reductase activity"/>
    <property type="evidence" value="ECO:0007669"/>
    <property type="project" value="InterPro"/>
</dbReference>
<proteinExistence type="predicted"/>
<protein>
    <submittedName>
        <fullName evidence="5">5-amino-6-(5-phosphoribosylamino)uracil reductase</fullName>
    </submittedName>
</protein>
<organism evidence="5 6">
    <name type="scientific">Microvirga aerophila</name>
    <dbReference type="NCBI Taxonomy" id="670291"/>
    <lineage>
        <taxon>Bacteria</taxon>
        <taxon>Pseudomonadati</taxon>
        <taxon>Pseudomonadota</taxon>
        <taxon>Alphaproteobacteria</taxon>
        <taxon>Hyphomicrobiales</taxon>
        <taxon>Methylobacteriaceae</taxon>
        <taxon>Microvirga</taxon>
    </lineage>
</organism>
<dbReference type="Pfam" id="PF01872">
    <property type="entry name" value="RibD_C"/>
    <property type="match status" value="1"/>
</dbReference>
<gene>
    <name evidence="5" type="ORF">MAE02_26800</name>
</gene>
<evidence type="ECO:0000256" key="1">
    <source>
        <dbReference type="ARBA" id="ARBA00005104"/>
    </source>
</evidence>
<keyword evidence="2" id="KW-0521">NADP</keyword>
<evidence type="ECO:0000313" key="6">
    <source>
        <dbReference type="Proteomes" id="UP000321085"/>
    </source>
</evidence>
<dbReference type="Gene3D" id="3.40.430.10">
    <property type="entry name" value="Dihydrofolate Reductase, subunit A"/>
    <property type="match status" value="1"/>
</dbReference>
<evidence type="ECO:0000256" key="2">
    <source>
        <dbReference type="ARBA" id="ARBA00022857"/>
    </source>
</evidence>
<dbReference type="AlphaFoldDB" id="A0A512BSU8"/>
<dbReference type="EMBL" id="BJYU01000033">
    <property type="protein sequence ID" value="GEO14984.1"/>
    <property type="molecule type" value="Genomic_DNA"/>
</dbReference>
<reference evidence="5 6" key="1">
    <citation type="submission" date="2019-07" db="EMBL/GenBank/DDBJ databases">
        <title>Whole genome shotgun sequence of Microvirga aerophila NBRC 106136.</title>
        <authorList>
            <person name="Hosoyama A."/>
            <person name="Uohara A."/>
            <person name="Ohji S."/>
            <person name="Ichikawa N."/>
        </authorList>
    </citation>
    <scope>NUCLEOTIDE SEQUENCE [LARGE SCALE GENOMIC DNA]</scope>
    <source>
        <strain evidence="5 6">NBRC 106136</strain>
    </source>
</reference>
<dbReference type="Proteomes" id="UP000321085">
    <property type="component" value="Unassembled WGS sequence"/>
</dbReference>
<evidence type="ECO:0000256" key="3">
    <source>
        <dbReference type="ARBA" id="ARBA00023002"/>
    </source>
</evidence>
<dbReference type="InterPro" id="IPR024072">
    <property type="entry name" value="DHFR-like_dom_sf"/>
</dbReference>
<accession>A0A512BSU8</accession>
<comment type="caution">
    <text evidence="5">The sequence shown here is derived from an EMBL/GenBank/DDBJ whole genome shotgun (WGS) entry which is preliminary data.</text>
</comment>
<sequence length="237" mass="25172">MTIRSALGPARDPFEAIDAAPEDRPFVVAQLGQSLDGRIATPTGASRGINGTCALDHLHRLRAHVDAVIVGVGTVIADNPMLTVRRVPGRNPTRVFIDPHGRLPDAAHCVRSPCAPRIAIRATASALWPGVEEIVIDACDGMIPPGEIIRRLHERGLRKILVEGGARTISMFITAGCVDRLHMLVAPLIIGSGVTGLSLPPIAGLDGALRPVTHVHLFADGDTLFDCNLRSTGQTNR</sequence>
<dbReference type="GO" id="GO:0009231">
    <property type="term" value="P:riboflavin biosynthetic process"/>
    <property type="evidence" value="ECO:0007669"/>
    <property type="project" value="InterPro"/>
</dbReference>
<comment type="pathway">
    <text evidence="1">Cofactor biosynthesis; riboflavin biosynthesis.</text>
</comment>
<dbReference type="PANTHER" id="PTHR38011">
    <property type="entry name" value="DIHYDROFOLATE REDUCTASE FAMILY PROTEIN (AFU_ORTHOLOGUE AFUA_8G06820)"/>
    <property type="match status" value="1"/>
</dbReference>
<dbReference type="PANTHER" id="PTHR38011:SF7">
    <property type="entry name" value="2,5-DIAMINO-6-RIBOSYLAMINO-4(3H)-PYRIMIDINONE 5'-PHOSPHATE REDUCTASE"/>
    <property type="match status" value="1"/>
</dbReference>
<keyword evidence="3" id="KW-0560">Oxidoreductase</keyword>
<evidence type="ECO:0000259" key="4">
    <source>
        <dbReference type="Pfam" id="PF01872"/>
    </source>
</evidence>
<dbReference type="SUPFAM" id="SSF53597">
    <property type="entry name" value="Dihydrofolate reductase-like"/>
    <property type="match status" value="1"/>
</dbReference>
<dbReference type="InterPro" id="IPR050765">
    <property type="entry name" value="Riboflavin_Biosynth_HTPR"/>
</dbReference>
<dbReference type="InterPro" id="IPR002734">
    <property type="entry name" value="RibDG_C"/>
</dbReference>
<dbReference type="OrthoDB" id="2313602at2"/>
<feature type="domain" description="Bacterial bifunctional deaminase-reductase C-terminal" evidence="4">
    <location>
        <begin position="25"/>
        <end position="195"/>
    </location>
</feature>
<keyword evidence="6" id="KW-1185">Reference proteome</keyword>
<dbReference type="RefSeq" id="WP_114188263.1">
    <property type="nucleotide sequence ID" value="NZ_BJYU01000033.1"/>
</dbReference>
<name>A0A512BSU8_9HYPH</name>
<evidence type="ECO:0000313" key="5">
    <source>
        <dbReference type="EMBL" id="GEO14984.1"/>
    </source>
</evidence>